<name>A0AA38SC48_9PEZI</name>
<feature type="compositionally biased region" description="Basic and acidic residues" evidence="1">
    <location>
        <begin position="133"/>
        <end position="144"/>
    </location>
</feature>
<feature type="compositionally biased region" description="Basic and acidic residues" evidence="1">
    <location>
        <begin position="55"/>
        <end position="65"/>
    </location>
</feature>
<evidence type="ECO:0000313" key="3">
    <source>
        <dbReference type="Proteomes" id="UP001174694"/>
    </source>
</evidence>
<dbReference type="EMBL" id="JANBVO010000003">
    <property type="protein sequence ID" value="KAJ9155682.1"/>
    <property type="molecule type" value="Genomic_DNA"/>
</dbReference>
<organism evidence="2 3">
    <name type="scientific">Pleurostoma richardsiae</name>
    <dbReference type="NCBI Taxonomy" id="41990"/>
    <lineage>
        <taxon>Eukaryota</taxon>
        <taxon>Fungi</taxon>
        <taxon>Dikarya</taxon>
        <taxon>Ascomycota</taxon>
        <taxon>Pezizomycotina</taxon>
        <taxon>Sordariomycetes</taxon>
        <taxon>Sordariomycetidae</taxon>
        <taxon>Calosphaeriales</taxon>
        <taxon>Pleurostomataceae</taxon>
        <taxon>Pleurostoma</taxon>
    </lineage>
</organism>
<keyword evidence="3" id="KW-1185">Reference proteome</keyword>
<feature type="region of interest" description="Disordered" evidence="1">
    <location>
        <begin position="422"/>
        <end position="522"/>
    </location>
</feature>
<feature type="region of interest" description="Disordered" evidence="1">
    <location>
        <begin position="166"/>
        <end position="196"/>
    </location>
</feature>
<protein>
    <submittedName>
        <fullName evidence="2">Heterokaryon incompatibility protein</fullName>
    </submittedName>
</protein>
<feature type="region of interest" description="Disordered" evidence="1">
    <location>
        <begin position="1"/>
        <end position="149"/>
    </location>
</feature>
<proteinExistence type="predicted"/>
<feature type="compositionally biased region" description="Basic and acidic residues" evidence="1">
    <location>
        <begin position="511"/>
        <end position="522"/>
    </location>
</feature>
<accession>A0AA38SC48</accession>
<dbReference type="Proteomes" id="UP001174694">
    <property type="component" value="Unassembled WGS sequence"/>
</dbReference>
<evidence type="ECO:0000313" key="2">
    <source>
        <dbReference type="EMBL" id="KAJ9155682.1"/>
    </source>
</evidence>
<feature type="compositionally biased region" description="Basic residues" evidence="1">
    <location>
        <begin position="1"/>
        <end position="14"/>
    </location>
</feature>
<dbReference type="AlphaFoldDB" id="A0AA38SC48"/>
<sequence length="522" mass="57426">MVGGHTKARTRRSRATPSEAVQARLLDAAADKGAEIPRVQTQVNGGLARNASPEETAKRQPDARSEGNPLPVKRSGLTRTGAQRPGVGEAVQADKTTRQHLKPTPFKHRDTSLPGPKVERQQQVPQVPRLWKRQIDGDGDDTGHQLKRARLTRKNLARFDRMVKKGMNKRSASASAPPASTADSSSTKTVSTTSSGFAVRAHRNGILDPLSSKPPVNLAEIHEQHARSRATASPPEARFKRYARTVSKAGNEATMVHVAFNRAFTAFPKNVGFNSGLSTPQPDFTEGLEMQEYDPFPVEEHVSGAVLYKDDPYSVTLPHLAGEWKGPDGKVRTFTTDGTNINFYAHYAAPEEEDGTLKYHQYQYASTNIKDTYQGHKDGRKGIRNQQDHARDQSYALKDQLKNHWKQRRRGGLQPIAEGTHLDGLVEDPLPAQDSTPLEDDGEVEELRPSPVFVEQKHTSRKAPPVCSTEDPGYEAIGRPTYAPTPPRSSEERRRSTRLSNALGESANAVAKKDKSSSRGKG</sequence>
<feature type="compositionally biased region" description="Low complexity" evidence="1">
    <location>
        <begin position="171"/>
        <end position="195"/>
    </location>
</feature>
<evidence type="ECO:0000256" key="1">
    <source>
        <dbReference type="SAM" id="MobiDB-lite"/>
    </source>
</evidence>
<comment type="caution">
    <text evidence="2">The sequence shown here is derived from an EMBL/GenBank/DDBJ whole genome shotgun (WGS) entry which is preliminary data.</text>
</comment>
<gene>
    <name evidence="2" type="ORF">NKR23_g1560</name>
</gene>
<reference evidence="2" key="1">
    <citation type="submission" date="2022-07" db="EMBL/GenBank/DDBJ databases">
        <title>Fungi with potential for degradation of polypropylene.</title>
        <authorList>
            <person name="Gostincar C."/>
        </authorList>
    </citation>
    <scope>NUCLEOTIDE SEQUENCE</scope>
    <source>
        <strain evidence="2">EXF-13308</strain>
    </source>
</reference>